<feature type="compositionally biased region" description="Low complexity" evidence="1">
    <location>
        <begin position="161"/>
        <end position="174"/>
    </location>
</feature>
<dbReference type="AlphaFoldDB" id="A0A2W4X2T0"/>
<protein>
    <recommendedName>
        <fullName evidence="4">AMIN domain-containing protein</fullName>
    </recommendedName>
</protein>
<accession>A0A2W4X2T0</accession>
<organism evidence="2 3">
    <name type="scientific">Phormidesmis priestleyi</name>
    <dbReference type="NCBI Taxonomy" id="268141"/>
    <lineage>
        <taxon>Bacteria</taxon>
        <taxon>Bacillati</taxon>
        <taxon>Cyanobacteriota</taxon>
        <taxon>Cyanophyceae</taxon>
        <taxon>Leptolyngbyales</taxon>
        <taxon>Leptolyngbyaceae</taxon>
        <taxon>Phormidesmis</taxon>
    </lineage>
</organism>
<reference evidence="3" key="1">
    <citation type="submission" date="2018-04" db="EMBL/GenBank/DDBJ databases">
        <authorList>
            <person name="Cornet L."/>
        </authorList>
    </citation>
    <scope>NUCLEOTIDE SEQUENCE [LARGE SCALE GENOMIC DNA]</scope>
</reference>
<evidence type="ECO:0000256" key="1">
    <source>
        <dbReference type="SAM" id="MobiDB-lite"/>
    </source>
</evidence>
<evidence type="ECO:0008006" key="4">
    <source>
        <dbReference type="Google" id="ProtNLM"/>
    </source>
</evidence>
<gene>
    <name evidence="2" type="ORF">DCF15_14835</name>
</gene>
<evidence type="ECO:0000313" key="3">
    <source>
        <dbReference type="Proteomes" id="UP000249794"/>
    </source>
</evidence>
<feature type="region of interest" description="Disordered" evidence="1">
    <location>
        <begin position="161"/>
        <end position="183"/>
    </location>
</feature>
<sequence length="483" mass="50242">MAAHFMGDQSDNRGLERSGYGQLRRLIWVLGSVSVMLAMRVMPAIAVELTQWGYDSQTRSLTLVISATVTPTVSVLSDNQLLIELPDTQVGDVLGQRVSDGVVDNIMVKQTSPDTVWMVVAFLPGTVLAGSQAIAPIGVADAIGPNLQQWQVRPALLSSSSASTQANTQANTQAIDSSNSRQPEISAIPRDLAQLPDFPNLPVLEPANPIDAPVSVPLPVNLLPASLPSVNQPSVNQPLVNQPLVNQPLVNQPLVNQQPSNFPAAVADNDGLPSLVSIPAVSVPTVSVPAISTPLEAQPVETVLETTPIQSPVGQVPLPSTPTMNEPVVAEPVASEPAVVEPVAAEPVAAEPVAAEPVAAPEPLQPVAEIVPSPTEEAAVPVEPPFIGALGDLTVPIPLSDDLIEADESPALPAPLMPLMPSVVAEPAEPFAEPVAIEPAEPSVELSVPVEALSANIAPLPTPIAPANVNRWPDPIPFGQPLP</sequence>
<evidence type="ECO:0000313" key="2">
    <source>
        <dbReference type="EMBL" id="PZO51456.1"/>
    </source>
</evidence>
<dbReference type="EMBL" id="QBMP01000168">
    <property type="protein sequence ID" value="PZO51456.1"/>
    <property type="molecule type" value="Genomic_DNA"/>
</dbReference>
<proteinExistence type="predicted"/>
<comment type="caution">
    <text evidence="2">The sequence shown here is derived from an EMBL/GenBank/DDBJ whole genome shotgun (WGS) entry which is preliminary data.</text>
</comment>
<reference evidence="2 3" key="2">
    <citation type="submission" date="2018-06" db="EMBL/GenBank/DDBJ databases">
        <title>Metagenomic assembly of (sub)arctic Cyanobacteria and their associated microbiome from non-axenic cultures.</title>
        <authorList>
            <person name="Baurain D."/>
        </authorList>
    </citation>
    <scope>NUCLEOTIDE SEQUENCE [LARGE SCALE GENOMIC DNA]</scope>
    <source>
        <strain evidence="2">ULC027bin1</strain>
    </source>
</reference>
<name>A0A2W4X2T0_9CYAN</name>
<dbReference type="Proteomes" id="UP000249794">
    <property type="component" value="Unassembled WGS sequence"/>
</dbReference>